<keyword evidence="2" id="KW-1185">Reference proteome</keyword>
<evidence type="ECO:0000313" key="1">
    <source>
        <dbReference type="EMBL" id="MDC2890336.1"/>
    </source>
</evidence>
<proteinExistence type="predicted"/>
<name>A0ABT5FG53_9GAMM</name>
<gene>
    <name evidence="1" type="ORF">PN838_18210</name>
</gene>
<dbReference type="RefSeq" id="WP_215962542.1">
    <property type="nucleotide sequence ID" value="NZ_JAQOMS010000002.1"/>
</dbReference>
<dbReference type="EMBL" id="JAQOMS010000002">
    <property type="protein sequence ID" value="MDC2890336.1"/>
    <property type="molecule type" value="Genomic_DNA"/>
</dbReference>
<organism evidence="1 2">
    <name type="scientific">Psychrosphaera algicola</name>
    <dbReference type="NCBI Taxonomy" id="3023714"/>
    <lineage>
        <taxon>Bacteria</taxon>
        <taxon>Pseudomonadati</taxon>
        <taxon>Pseudomonadota</taxon>
        <taxon>Gammaproteobacteria</taxon>
        <taxon>Alteromonadales</taxon>
        <taxon>Pseudoalteromonadaceae</taxon>
        <taxon>Psychrosphaera</taxon>
    </lineage>
</organism>
<dbReference type="Proteomes" id="UP001528411">
    <property type="component" value="Unassembled WGS sequence"/>
</dbReference>
<sequence>MDAVGKLLCVFITLNSLKSFSADATFDVLPRVCLYQTDPICNVDLTISWRHNKTACLKISGHEHQIQCAKSVENIHLSIQLYSDTTIQLVDAKTSQQVDSHTIKLLSAERPALKKRRLSWSLF</sequence>
<dbReference type="InterPro" id="IPR021559">
    <property type="entry name" value="DUF3019"/>
</dbReference>
<accession>A0ABT5FG53</accession>
<evidence type="ECO:0000313" key="2">
    <source>
        <dbReference type="Proteomes" id="UP001528411"/>
    </source>
</evidence>
<protein>
    <submittedName>
        <fullName evidence="1">DUF3019 domain-containing protein</fullName>
    </submittedName>
</protein>
<comment type="caution">
    <text evidence="1">The sequence shown here is derived from an EMBL/GenBank/DDBJ whole genome shotgun (WGS) entry which is preliminary data.</text>
</comment>
<dbReference type="Pfam" id="PF11456">
    <property type="entry name" value="DUF3019"/>
    <property type="match status" value="1"/>
</dbReference>
<reference evidence="1 2" key="1">
    <citation type="submission" date="2023-01" db="EMBL/GenBank/DDBJ databases">
        <title>Psychrosphaera sp. nov., isolated from marine algae.</title>
        <authorList>
            <person name="Bayburt H."/>
            <person name="Choi B.J."/>
            <person name="Kim J.M."/>
            <person name="Choi D.G."/>
            <person name="Jeon C.O."/>
        </authorList>
    </citation>
    <scope>NUCLEOTIDE SEQUENCE [LARGE SCALE GENOMIC DNA]</scope>
    <source>
        <strain evidence="1 2">G1-22</strain>
    </source>
</reference>